<dbReference type="EMBL" id="QBML01000002">
    <property type="protein sequence ID" value="PZO44469.1"/>
    <property type="molecule type" value="Genomic_DNA"/>
</dbReference>
<evidence type="ECO:0000313" key="3">
    <source>
        <dbReference type="EMBL" id="PZO44469.1"/>
    </source>
</evidence>
<dbReference type="Proteomes" id="UP000249467">
    <property type="component" value="Unassembled WGS sequence"/>
</dbReference>
<keyword evidence="2" id="KW-1133">Transmembrane helix</keyword>
<comment type="caution">
    <text evidence="3">The sequence shown here is derived from an EMBL/GenBank/DDBJ whole genome shotgun (WGS) entry which is preliminary data.</text>
</comment>
<protein>
    <recommendedName>
        <fullName evidence="5">DUF1049 domain-containing protein</fullName>
    </recommendedName>
</protein>
<evidence type="ECO:0000256" key="2">
    <source>
        <dbReference type="SAM" id="Phobius"/>
    </source>
</evidence>
<sequence>MKRSSFASKTQPANSARKKSLGAIAIVQFAILVLTITIIAAIVVQNLQPEVHIFFLGQKTLPIPLSVAMLVGFVGGGVLAFVINAIASWRHNLLIRRAVIEAGYGKEERKEQAKSSNPSTQQTTFQKDIKEDFEEEEEYDEEDEYDDELEEEEEELYDEEDDDPDTVPYGDRQNLKSAKPKQPKRDRPPLDAKFIK</sequence>
<organism evidence="3 4">
    <name type="scientific">Pseudanabaena frigida</name>
    <dbReference type="NCBI Taxonomy" id="945775"/>
    <lineage>
        <taxon>Bacteria</taxon>
        <taxon>Bacillati</taxon>
        <taxon>Cyanobacteriota</taxon>
        <taxon>Cyanophyceae</taxon>
        <taxon>Pseudanabaenales</taxon>
        <taxon>Pseudanabaenaceae</taxon>
        <taxon>Pseudanabaena</taxon>
    </lineage>
</organism>
<feature type="compositionally biased region" description="Polar residues" evidence="1">
    <location>
        <begin position="114"/>
        <end position="126"/>
    </location>
</feature>
<gene>
    <name evidence="3" type="ORF">DCF19_01575</name>
</gene>
<evidence type="ECO:0000313" key="4">
    <source>
        <dbReference type="Proteomes" id="UP000249467"/>
    </source>
</evidence>
<dbReference type="SUPFAM" id="SSF48371">
    <property type="entry name" value="ARM repeat"/>
    <property type="match status" value="1"/>
</dbReference>
<reference evidence="3 4" key="1">
    <citation type="submission" date="2018-04" db="EMBL/GenBank/DDBJ databases">
        <authorList>
            <person name="Go L.Y."/>
            <person name="Mitchell J.A."/>
        </authorList>
    </citation>
    <scope>NUCLEOTIDE SEQUENCE [LARGE SCALE GENOMIC DNA]</scope>
    <source>
        <strain evidence="3">ULC066bin1</strain>
    </source>
</reference>
<dbReference type="AlphaFoldDB" id="A0A2W4WRK0"/>
<accession>A0A2W4WRK0</accession>
<evidence type="ECO:0000256" key="1">
    <source>
        <dbReference type="SAM" id="MobiDB-lite"/>
    </source>
</evidence>
<keyword evidence="2" id="KW-0472">Membrane</keyword>
<proteinExistence type="predicted"/>
<name>A0A2W4WRK0_9CYAN</name>
<feature type="compositionally biased region" description="Acidic residues" evidence="1">
    <location>
        <begin position="131"/>
        <end position="165"/>
    </location>
</feature>
<feature type="transmembrane region" description="Helical" evidence="2">
    <location>
        <begin position="63"/>
        <end position="87"/>
    </location>
</feature>
<feature type="compositionally biased region" description="Basic and acidic residues" evidence="1">
    <location>
        <begin position="183"/>
        <end position="196"/>
    </location>
</feature>
<feature type="region of interest" description="Disordered" evidence="1">
    <location>
        <begin position="108"/>
        <end position="196"/>
    </location>
</feature>
<reference evidence="3 4" key="2">
    <citation type="submission" date="2018-06" db="EMBL/GenBank/DDBJ databases">
        <title>Metagenomic assembly of (sub)arctic Cyanobacteria and their associated microbiome from non-axenic cultures.</title>
        <authorList>
            <person name="Baurain D."/>
        </authorList>
    </citation>
    <scope>NUCLEOTIDE SEQUENCE [LARGE SCALE GENOMIC DNA]</scope>
    <source>
        <strain evidence="3">ULC066bin1</strain>
    </source>
</reference>
<feature type="transmembrane region" description="Helical" evidence="2">
    <location>
        <begin position="21"/>
        <end position="43"/>
    </location>
</feature>
<keyword evidence="2" id="KW-0812">Transmembrane</keyword>
<evidence type="ECO:0008006" key="5">
    <source>
        <dbReference type="Google" id="ProtNLM"/>
    </source>
</evidence>
<dbReference type="InterPro" id="IPR016024">
    <property type="entry name" value="ARM-type_fold"/>
</dbReference>